<proteinExistence type="predicted"/>
<name>A0AAD7TXC9_9APHY</name>
<dbReference type="PROSITE" id="PS51791">
    <property type="entry name" value="HSAC2"/>
    <property type="match status" value="1"/>
</dbReference>
<keyword evidence="7" id="KW-0888">Threonine protease</keyword>
<feature type="region of interest" description="Disordered" evidence="14">
    <location>
        <begin position="1268"/>
        <end position="1289"/>
    </location>
</feature>
<dbReference type="GO" id="GO:0004298">
    <property type="term" value="F:threonine-type endopeptidase activity"/>
    <property type="evidence" value="ECO:0007669"/>
    <property type="project" value="UniProtKB-KW"/>
</dbReference>
<dbReference type="GO" id="GO:0019774">
    <property type="term" value="C:proteasome core complex, beta-subunit complex"/>
    <property type="evidence" value="ECO:0007669"/>
    <property type="project" value="UniProtKB-ARBA"/>
</dbReference>
<evidence type="ECO:0000256" key="10">
    <source>
        <dbReference type="ARBA" id="ARBA00023145"/>
    </source>
</evidence>
<dbReference type="FunFam" id="3.60.20.10:FF:000013">
    <property type="entry name" value="Proteasome subunit beta type-5"/>
    <property type="match status" value="1"/>
</dbReference>
<feature type="domain" description="HSac2" evidence="16">
    <location>
        <begin position="1140"/>
        <end position="1294"/>
    </location>
</feature>
<dbReference type="EMBL" id="JAPEVG010000100">
    <property type="protein sequence ID" value="KAJ8483100.1"/>
    <property type="molecule type" value="Genomic_DNA"/>
</dbReference>
<evidence type="ECO:0000256" key="8">
    <source>
        <dbReference type="ARBA" id="ARBA00022801"/>
    </source>
</evidence>
<evidence type="ECO:0000256" key="3">
    <source>
        <dbReference type="ARBA" id="ARBA00004496"/>
    </source>
</evidence>
<sequence length="1407" mass="155838">MNSFLTRYSSTSPEAEIRKAKELYGEDEDVSEMMWGSTAGFGNLAKGVPSFKIPAVSDPTAFLRMHTDDHADPSCRIKIKHGTTTLAFRYQGGVIVAVDSRATAGSYVASGTVKKVIEINPYLLGTMAGGAADCQYWETYLGIQCRLHELRNRERISVAAASKYLSNLVYSYKGMGLSMGTMICGWDKTGPAIFYVDSDGTRLKGDLFSVGSGSTFAYGVLDQGYRWDLTDEEAQELGRRSIYAAGHRDAFSGNTVNLYHVKQDGWKFIGNYDVSELHYNGPGNVPGAPGGGYGYDIRVAGRWLRLAAQLSLPSVSSCSCASFLLLICTSHAPLSCENIWVVMKRLFSKTFKATAPATKPTQPVAAIPATTNPPLHHAGLPPKDTLPPIPHPCPYEYISILATREGLLLRPRHPGRAEELSESEVKVEWGKGGKVETLSPDAIEANWDESVTVYGIIGFLELYSASYLLVITSRNEVGNFLDPRHSVYSVKGVTAIPMEEDRARTVLATLASRNQVDRRASLLPAGEIHQGHPGEPSAAESIDDAREDEIKTARVKFAEEDQIKVVSPLPDKTFNISDDTSPPSPSSTVSTPSSVTSTNADTVVKALAERLSFWTRLPKKNSGQLQSASIDHSLVVQSDQSVNEPLDLDSIVKDGSKDPEEVLETIVSSAAPPPQTIEEKHTELENKIVRECIREFTRGGMYFAYTFDITRSLQHKHELIEKAKSQNALLESLNALDDSKRLSPVSNTVDVLAEPSAALPLWRRVDRRFWWNEWLSKPFVDQGDPQLHPYVLPIMQGFYQISSFDIPREPVASEEGDRVSVEYIIISRRSRDRAGLRYQRRGIDDDANVANFVETETVMRVEREGIQNVFSHIQIRGSIPLFWNQQAMALKPAPQLNPERTHDQNLHAIQQHLNKTTAVYGPLTIVNLAEQHGKEGQVTNAYGQYVKELDPKDVKYVAYDFHAETKGMKYENISKLIEELERTFESQGYFWISSNRMMSKQKGVFRVNCIDGLDRTNVVESAFARHVLNRQLGAVALLNQEERRTEMDVVFNDVWANNGDAISRAYAGTSALKGDFTRTGKRDLAGLLNDGVNSLARMYSSTFADWFSQAVIDFILGNRTTSVFSEFLNKLQSTDPRELIRISKIRADAIATCVSRVLPEGERLLSGWTLFAPEELNTKVGDKFEEKVLLLSAKALYIISYDYTLEKVKMYTRVPLGDIVGITKGAYILSPLEETSRDPLQNSGFIVSWHNSQDQDTRVTSYSIRNSLDLSTPPASPSSATAPKQTMTAPRKSMLPLSRILTNAAAPAVGQETIFAAFKALPIDPARARRESGSFIQTADELANAKNCKEAVDMIVDAIHQACKDIGNDQHGFVSEADVVSLAEAQRMTSVYAKMEYGVKRLLWLGS</sequence>
<dbReference type="InterPro" id="IPR002013">
    <property type="entry name" value="SAC_dom"/>
</dbReference>
<dbReference type="Proteomes" id="UP001215151">
    <property type="component" value="Unassembled WGS sequence"/>
</dbReference>
<keyword evidence="6" id="KW-0645">Protease</keyword>
<dbReference type="PANTHER" id="PTHR45662:SF7">
    <property type="entry name" value="SACI DOMAIN PROTEIN (AFU_ORTHOLOGUE AFUA_1G15890)"/>
    <property type="match status" value="1"/>
</dbReference>
<feature type="compositionally biased region" description="Low complexity" evidence="14">
    <location>
        <begin position="1271"/>
        <end position="1283"/>
    </location>
</feature>
<dbReference type="InterPro" id="IPR029055">
    <property type="entry name" value="Ntn_hydrolases_N"/>
</dbReference>
<gene>
    <name evidence="17" type="ORF">ONZ51_g4931</name>
</gene>
<feature type="region of interest" description="Disordered" evidence="14">
    <location>
        <begin position="568"/>
        <end position="596"/>
    </location>
</feature>
<evidence type="ECO:0000259" key="16">
    <source>
        <dbReference type="PROSITE" id="PS51791"/>
    </source>
</evidence>
<organism evidence="17 18">
    <name type="scientific">Trametes cubensis</name>
    <dbReference type="NCBI Taxonomy" id="1111947"/>
    <lineage>
        <taxon>Eukaryota</taxon>
        <taxon>Fungi</taxon>
        <taxon>Dikarya</taxon>
        <taxon>Basidiomycota</taxon>
        <taxon>Agaricomycotina</taxon>
        <taxon>Agaricomycetes</taxon>
        <taxon>Polyporales</taxon>
        <taxon>Polyporaceae</taxon>
        <taxon>Trametes</taxon>
    </lineage>
</organism>
<reference evidence="17" key="1">
    <citation type="submission" date="2022-11" db="EMBL/GenBank/DDBJ databases">
        <title>Genome Sequence of Cubamyces cubensis.</title>
        <authorList>
            <person name="Buettner E."/>
        </authorList>
    </citation>
    <scope>NUCLEOTIDE SEQUENCE</scope>
    <source>
        <strain evidence="17">MPL-01</strain>
    </source>
</reference>
<keyword evidence="9" id="KW-0647">Proteasome</keyword>
<dbReference type="GO" id="GO:0051603">
    <property type="term" value="P:proteolysis involved in protein catabolic process"/>
    <property type="evidence" value="ECO:0007669"/>
    <property type="project" value="InterPro"/>
</dbReference>
<accession>A0AAD7TXC9</accession>
<dbReference type="Pfam" id="PF02383">
    <property type="entry name" value="Syja_N"/>
    <property type="match status" value="1"/>
</dbReference>
<feature type="compositionally biased region" description="Low complexity" evidence="14">
    <location>
        <begin position="577"/>
        <end position="596"/>
    </location>
</feature>
<keyword evidence="8" id="KW-0378">Hydrolase</keyword>
<dbReference type="PANTHER" id="PTHR45662">
    <property type="entry name" value="PHOSPHATIDYLINOSITIDE PHOSPHATASE SAC1"/>
    <property type="match status" value="1"/>
</dbReference>
<evidence type="ECO:0000256" key="5">
    <source>
        <dbReference type="ARBA" id="ARBA00022490"/>
    </source>
</evidence>
<dbReference type="InterPro" id="IPR016050">
    <property type="entry name" value="Proteasome_bsu_CS"/>
</dbReference>
<evidence type="ECO:0000256" key="12">
    <source>
        <dbReference type="ARBA" id="ARBA00026071"/>
    </source>
</evidence>
<evidence type="ECO:0000256" key="11">
    <source>
        <dbReference type="ARBA" id="ARBA00023242"/>
    </source>
</evidence>
<dbReference type="Pfam" id="PF12456">
    <property type="entry name" value="hSac2"/>
    <property type="match status" value="1"/>
</dbReference>
<keyword evidence="11" id="KW-0539">Nucleus</keyword>
<dbReference type="EC" id="3.4.25.1" evidence="4"/>
<evidence type="ECO:0000313" key="18">
    <source>
        <dbReference type="Proteomes" id="UP001215151"/>
    </source>
</evidence>
<dbReference type="Pfam" id="PF00227">
    <property type="entry name" value="Proteasome"/>
    <property type="match status" value="1"/>
</dbReference>
<dbReference type="GO" id="GO:0005783">
    <property type="term" value="C:endoplasmic reticulum"/>
    <property type="evidence" value="ECO:0007669"/>
    <property type="project" value="TreeGrafter"/>
</dbReference>
<comment type="subunit">
    <text evidence="12">The 26S proteasome consists of a 20S proteasome core and two 19S regulatory subunits. The 20S proteasome core is composed of 28 subunits that are arranged in four stacked rings, resulting in a barrel-shaped structure. The two end rings are each formed by seven alpha subunits, and the two central rings are each formed by seven beta subunits. The catalytic chamber with the active sites is on the inside of the barrel.</text>
</comment>
<dbReference type="Gene3D" id="3.60.20.10">
    <property type="entry name" value="Glutamine Phosphoribosylpyrophosphate, subunit 1, domain 1"/>
    <property type="match status" value="1"/>
</dbReference>
<evidence type="ECO:0000256" key="13">
    <source>
        <dbReference type="PIRSR" id="PIRSR600243-1"/>
    </source>
</evidence>
<evidence type="ECO:0000256" key="4">
    <source>
        <dbReference type="ARBA" id="ARBA00012039"/>
    </source>
</evidence>
<dbReference type="InterPro" id="IPR022158">
    <property type="entry name" value="Inositol_phosphatase"/>
</dbReference>
<dbReference type="PRINTS" id="PR00141">
    <property type="entry name" value="PROTEASOME"/>
</dbReference>
<evidence type="ECO:0000256" key="2">
    <source>
        <dbReference type="ARBA" id="ARBA00004123"/>
    </source>
</evidence>
<comment type="caution">
    <text evidence="17">The sequence shown here is derived from an EMBL/GenBank/DDBJ whole genome shotgun (WGS) entry which is preliminary data.</text>
</comment>
<evidence type="ECO:0000256" key="1">
    <source>
        <dbReference type="ARBA" id="ARBA00001198"/>
    </source>
</evidence>
<dbReference type="GO" id="GO:0043812">
    <property type="term" value="F:phosphatidylinositol-4-phosphate phosphatase activity"/>
    <property type="evidence" value="ECO:0007669"/>
    <property type="project" value="TreeGrafter"/>
</dbReference>
<feature type="domain" description="SAC" evidence="15">
    <location>
        <begin position="697"/>
        <end position="1068"/>
    </location>
</feature>
<protein>
    <recommendedName>
        <fullName evidence="4">proteasome endopeptidase complex</fullName>
        <ecNumber evidence="4">3.4.25.1</ecNumber>
    </recommendedName>
</protein>
<dbReference type="GO" id="GO:0046856">
    <property type="term" value="P:phosphatidylinositol dephosphorylation"/>
    <property type="evidence" value="ECO:0007669"/>
    <property type="project" value="TreeGrafter"/>
</dbReference>
<keyword evidence="5" id="KW-0963">Cytoplasm</keyword>
<dbReference type="PROSITE" id="PS50275">
    <property type="entry name" value="SAC"/>
    <property type="match status" value="1"/>
</dbReference>
<dbReference type="InterPro" id="IPR000243">
    <property type="entry name" value="Pept_T1A_subB"/>
</dbReference>
<keyword evidence="10" id="KW-0865">Zymogen</keyword>
<comment type="catalytic activity">
    <reaction evidence="1">
        <text>Cleavage of peptide bonds with very broad specificity.</text>
        <dbReference type="EC" id="3.4.25.1"/>
    </reaction>
</comment>
<dbReference type="CDD" id="cd03761">
    <property type="entry name" value="proteasome_beta_type_5"/>
    <property type="match status" value="1"/>
</dbReference>
<dbReference type="GO" id="GO:0005634">
    <property type="term" value="C:nucleus"/>
    <property type="evidence" value="ECO:0007669"/>
    <property type="project" value="UniProtKB-SubCell"/>
</dbReference>
<keyword evidence="18" id="KW-1185">Reference proteome</keyword>
<evidence type="ECO:0000256" key="14">
    <source>
        <dbReference type="SAM" id="MobiDB-lite"/>
    </source>
</evidence>
<evidence type="ECO:0000256" key="7">
    <source>
        <dbReference type="ARBA" id="ARBA00022698"/>
    </source>
</evidence>
<dbReference type="PROSITE" id="PS00854">
    <property type="entry name" value="PROTEASOME_BETA_1"/>
    <property type="match status" value="1"/>
</dbReference>
<dbReference type="PROSITE" id="PS51476">
    <property type="entry name" value="PROTEASOME_BETA_2"/>
    <property type="match status" value="1"/>
</dbReference>
<evidence type="ECO:0000259" key="15">
    <source>
        <dbReference type="PROSITE" id="PS50275"/>
    </source>
</evidence>
<feature type="active site" description="Nucleophile" evidence="13">
    <location>
        <position position="83"/>
    </location>
</feature>
<dbReference type="InterPro" id="IPR034753">
    <property type="entry name" value="hSac2"/>
</dbReference>
<dbReference type="InterPro" id="IPR001353">
    <property type="entry name" value="Proteasome_sua/b"/>
</dbReference>
<evidence type="ECO:0000256" key="6">
    <source>
        <dbReference type="ARBA" id="ARBA00022670"/>
    </source>
</evidence>
<evidence type="ECO:0000313" key="17">
    <source>
        <dbReference type="EMBL" id="KAJ8483100.1"/>
    </source>
</evidence>
<evidence type="ECO:0000256" key="9">
    <source>
        <dbReference type="ARBA" id="ARBA00022942"/>
    </source>
</evidence>
<comment type="subcellular location">
    <subcellularLocation>
        <location evidence="3">Cytoplasm</location>
    </subcellularLocation>
    <subcellularLocation>
        <location evidence="2">Nucleus</location>
    </subcellularLocation>
</comment>
<feature type="region of interest" description="Disordered" evidence="14">
    <location>
        <begin position="524"/>
        <end position="545"/>
    </location>
</feature>
<dbReference type="SUPFAM" id="SSF56235">
    <property type="entry name" value="N-terminal nucleophile aminohydrolases (Ntn hydrolases)"/>
    <property type="match status" value="1"/>
</dbReference>
<dbReference type="InterPro" id="IPR023333">
    <property type="entry name" value="Proteasome_suB-type"/>
</dbReference>